<dbReference type="InterPro" id="IPR011429">
    <property type="entry name" value="Cyt_c_Planctomycete-type"/>
</dbReference>
<dbReference type="Pfam" id="PF07583">
    <property type="entry name" value="PSCyt2"/>
    <property type="match status" value="1"/>
</dbReference>
<dbReference type="GO" id="GO:0009055">
    <property type="term" value="F:electron transfer activity"/>
    <property type="evidence" value="ECO:0007669"/>
    <property type="project" value="InterPro"/>
</dbReference>
<dbReference type="PANTHER" id="PTHR35889:SF3">
    <property type="entry name" value="F-BOX DOMAIN-CONTAINING PROTEIN"/>
    <property type="match status" value="1"/>
</dbReference>
<proteinExistence type="predicted"/>
<dbReference type="GO" id="GO:0020037">
    <property type="term" value="F:heme binding"/>
    <property type="evidence" value="ECO:0007669"/>
    <property type="project" value="InterPro"/>
</dbReference>
<evidence type="ECO:0000259" key="1">
    <source>
        <dbReference type="Pfam" id="PF07583"/>
    </source>
</evidence>
<dbReference type="InterPro" id="IPR022655">
    <property type="entry name" value="DUF1553"/>
</dbReference>
<dbReference type="AlphaFoldDB" id="A0A5C6F8S1"/>
<evidence type="ECO:0000259" key="2">
    <source>
        <dbReference type="Pfam" id="PF07587"/>
    </source>
</evidence>
<organism evidence="4 5">
    <name type="scientific">Rubripirellula reticaptiva</name>
    <dbReference type="NCBI Taxonomy" id="2528013"/>
    <lineage>
        <taxon>Bacteria</taxon>
        <taxon>Pseudomonadati</taxon>
        <taxon>Planctomycetota</taxon>
        <taxon>Planctomycetia</taxon>
        <taxon>Pirellulales</taxon>
        <taxon>Pirellulaceae</taxon>
        <taxon>Rubripirellula</taxon>
    </lineage>
</organism>
<name>A0A5C6F8S1_9BACT</name>
<dbReference type="Proteomes" id="UP000317977">
    <property type="component" value="Unassembled WGS sequence"/>
</dbReference>
<accession>A0A5C6F8S1</accession>
<dbReference type="SUPFAM" id="SSF46626">
    <property type="entry name" value="Cytochrome c"/>
    <property type="match status" value="1"/>
</dbReference>
<dbReference type="OrthoDB" id="127107at2"/>
<comment type="caution">
    <text evidence="4">The sequence shown here is derived from an EMBL/GenBank/DDBJ whole genome shotgun (WGS) entry which is preliminary data.</text>
</comment>
<feature type="domain" description="Cytochrome C Planctomycete-type" evidence="3">
    <location>
        <begin position="66"/>
        <end position="120"/>
    </location>
</feature>
<dbReference type="Pfam" id="PF07587">
    <property type="entry name" value="PSD1"/>
    <property type="match status" value="1"/>
</dbReference>
<dbReference type="InterPro" id="IPR011444">
    <property type="entry name" value="DUF1549"/>
</dbReference>
<feature type="domain" description="DUF1549" evidence="1">
    <location>
        <begin position="178"/>
        <end position="383"/>
    </location>
</feature>
<evidence type="ECO:0000313" key="4">
    <source>
        <dbReference type="EMBL" id="TWU58143.1"/>
    </source>
</evidence>
<evidence type="ECO:0000313" key="5">
    <source>
        <dbReference type="Proteomes" id="UP000317977"/>
    </source>
</evidence>
<keyword evidence="5" id="KW-1185">Reference proteome</keyword>
<sequence>MTGGVFPLTPFLPPDAPTFLRFAQLMFMLARFLCAAISMVVLSVSTVNAIEVDFGRDIRPILSDHCFACHGPDEAERAADLRLDTADGLATVVDADDVEASILLMRVASSDVDEMMPPPDFHKPLTEDQKSKLRSWIEGGGKFQSHWAFIAPEISSVEISSTSEDASGSDGAAEPHRQIDWFIDQGAIDAGLTLNSRADRRTLLRRVCLDLVGLPPTREQITAFENDTSPDAYSQLVDQLLQSHHFGQHVGRYWLDLVRYADTHGLHLDNFREMWPYRDWVISAFNENMPFDEFITRQLAGDLLPDGTDQDRVASGFNRLNVSTNEGGSIYDEVFARNCIDRTDAFGTIFLGLTTGCAVCHDHKFDPISQRDYYSLLAYFNSLDGKALDGNVKDHAPVIRVPSAEQTAMLDEYSTLLISLAAEKESPIASVDAAQQAWEQSLGNDSEPRFQVLHPSEVTSDAKASMKVLDDGAIELVGDASNKDVTTVTASIPSGIQWQTLYLEALADNPKNRVGASSNGNVVLSEITIETTDSSTPGQWMEVPIAGGFADIEQSGDQFAIGNAFDGKVDETTGWAAAGHEQVGGRSAWFSIPSLVAEGEDAKIRVQLKYQSTYAGHQFRKIRLSVSDSVAAVPKDQQVRLGDVHTVGPFSIDNTNPGYNKSFASQQKKFKADEVFDHDGRRYGWQHRGDLAPVEVNKLSSINDRSSVLVMHQTIDAPRDQNVTLLLGADDGHIVYLGKTEIGRHKGAGKLNPLQYEYELPLKKGANDLYIKLINHSGDSALTYAFRSPAISIPEKLRQLVKTPAESRSDNVKSSLRKYFRKVYCLHPDWLALIDQGKGTRIAKEKLESEIPTTLVWKELAEPRQAHLLIRGQYDQPGDAVERATPSFLPPLPKDAPNDRLGLAMWLTAPNHPLTARVAVNRFWQQVFGTGLVKTSEDFGSQGQPPSHPELLNWLAADFQSHGWDVKRLMKSLVMSNAYQRSARVSDDMLRIDPNNRLLARGPRHRLDAEVLRDQSLALAGVLVDSEGGPSVKPPQPAGLWEAVGYSGSNTVKFVADEGDKVYRRSVYVFWKRTSAPPQMATLDAPSRESCTARRERTNTPLQALLLMNEVQYLESAKLLARRALDEPEIDSDVQRIRWTFETVTARLPTDGEVDEMLTLLTDTTAYYDRNPDLSTKLVGQSDANAAAWTILASTLLNLDETVSK</sequence>
<protein>
    <submittedName>
        <fullName evidence="4">Planctomycete cytochrome C</fullName>
    </submittedName>
</protein>
<dbReference type="PANTHER" id="PTHR35889">
    <property type="entry name" value="CYCLOINULO-OLIGOSACCHARIDE FRUCTANOTRANSFERASE-RELATED"/>
    <property type="match status" value="1"/>
</dbReference>
<reference evidence="4 5" key="1">
    <citation type="submission" date="2019-02" db="EMBL/GenBank/DDBJ databases">
        <title>Deep-cultivation of Planctomycetes and their phenomic and genomic characterization uncovers novel biology.</title>
        <authorList>
            <person name="Wiegand S."/>
            <person name="Jogler M."/>
            <person name="Boedeker C."/>
            <person name="Pinto D."/>
            <person name="Vollmers J."/>
            <person name="Rivas-Marin E."/>
            <person name="Kohn T."/>
            <person name="Peeters S.H."/>
            <person name="Heuer A."/>
            <person name="Rast P."/>
            <person name="Oberbeckmann S."/>
            <person name="Bunk B."/>
            <person name="Jeske O."/>
            <person name="Meyerdierks A."/>
            <person name="Storesund J.E."/>
            <person name="Kallscheuer N."/>
            <person name="Luecker S."/>
            <person name="Lage O.M."/>
            <person name="Pohl T."/>
            <person name="Merkel B.J."/>
            <person name="Hornburger P."/>
            <person name="Mueller R.-W."/>
            <person name="Bruemmer F."/>
            <person name="Labrenz M."/>
            <person name="Spormann A.M."/>
            <person name="Op Den Camp H."/>
            <person name="Overmann J."/>
            <person name="Amann R."/>
            <person name="Jetten M.S.M."/>
            <person name="Mascher T."/>
            <person name="Medema M.H."/>
            <person name="Devos D.P."/>
            <person name="Kaster A.-K."/>
            <person name="Ovreas L."/>
            <person name="Rohde M."/>
            <person name="Galperin M.Y."/>
            <person name="Jogler C."/>
        </authorList>
    </citation>
    <scope>NUCLEOTIDE SEQUENCE [LARGE SCALE GENOMIC DNA]</scope>
    <source>
        <strain evidence="4 5">Poly59</strain>
    </source>
</reference>
<gene>
    <name evidence="4" type="ORF">Poly59_10520</name>
</gene>
<dbReference type="Pfam" id="PF07635">
    <property type="entry name" value="PSCyt1"/>
    <property type="match status" value="1"/>
</dbReference>
<dbReference type="InterPro" id="IPR036909">
    <property type="entry name" value="Cyt_c-like_dom_sf"/>
</dbReference>
<feature type="domain" description="DUF1553" evidence="2">
    <location>
        <begin position="899"/>
        <end position="1160"/>
    </location>
</feature>
<dbReference type="EMBL" id="SJPX01000001">
    <property type="protein sequence ID" value="TWU58143.1"/>
    <property type="molecule type" value="Genomic_DNA"/>
</dbReference>
<evidence type="ECO:0000259" key="3">
    <source>
        <dbReference type="Pfam" id="PF07635"/>
    </source>
</evidence>